<dbReference type="Proteomes" id="UP000199415">
    <property type="component" value="Unassembled WGS sequence"/>
</dbReference>
<dbReference type="RefSeq" id="WP_218119081.1">
    <property type="nucleotide sequence ID" value="NZ_FNCE01000001.1"/>
</dbReference>
<keyword evidence="1" id="KW-0732">Signal</keyword>
<accession>A0A1G7LJA1</accession>
<gene>
    <name evidence="2" type="ORF">SAMN05216241_101267</name>
</gene>
<feature type="signal peptide" evidence="1">
    <location>
        <begin position="1"/>
        <end position="28"/>
    </location>
</feature>
<evidence type="ECO:0000313" key="3">
    <source>
        <dbReference type="Proteomes" id="UP000199415"/>
    </source>
</evidence>
<sequence length="128" mass="13690">MPVSRLHRLLLASTVAAITVATAGPAVAGEADVVNAAAEQRGDGTWRFSATVRHADAGWDHYADRWQVLAPDGTVLATRTLHHPHTNEQPFTRSLSGVEIPEGVDTVTIRARDSVHGHGGETVTVELR</sequence>
<dbReference type="STRING" id="1082479.SAMN05216241_101267"/>
<proteinExistence type="predicted"/>
<dbReference type="AlphaFoldDB" id="A0A1G7LJA1"/>
<evidence type="ECO:0000256" key="1">
    <source>
        <dbReference type="SAM" id="SignalP"/>
    </source>
</evidence>
<feature type="chain" id="PRO_5011432283" evidence="1">
    <location>
        <begin position="29"/>
        <end position="128"/>
    </location>
</feature>
<dbReference type="EMBL" id="FNCE01000001">
    <property type="protein sequence ID" value="SDF49434.1"/>
    <property type="molecule type" value="Genomic_DNA"/>
</dbReference>
<name>A0A1G7LJA1_9PROT</name>
<keyword evidence="3" id="KW-1185">Reference proteome</keyword>
<evidence type="ECO:0000313" key="2">
    <source>
        <dbReference type="EMBL" id="SDF49434.1"/>
    </source>
</evidence>
<reference evidence="2 3" key="1">
    <citation type="submission" date="2016-10" db="EMBL/GenBank/DDBJ databases">
        <authorList>
            <person name="de Groot N.N."/>
        </authorList>
    </citation>
    <scope>NUCLEOTIDE SEQUENCE [LARGE SCALE GENOMIC DNA]</scope>
    <source>
        <strain evidence="2 3">DSM 25584</strain>
    </source>
</reference>
<protein>
    <submittedName>
        <fullName evidence="2">Uncharacterized protein</fullName>
    </submittedName>
</protein>
<organism evidence="2 3">
    <name type="scientific">Limimonas halophila</name>
    <dbReference type="NCBI Taxonomy" id="1082479"/>
    <lineage>
        <taxon>Bacteria</taxon>
        <taxon>Pseudomonadati</taxon>
        <taxon>Pseudomonadota</taxon>
        <taxon>Alphaproteobacteria</taxon>
        <taxon>Rhodospirillales</taxon>
        <taxon>Rhodovibrionaceae</taxon>
        <taxon>Limimonas</taxon>
    </lineage>
</organism>